<dbReference type="PROSITE" id="PS51257">
    <property type="entry name" value="PROKAR_LIPOPROTEIN"/>
    <property type="match status" value="1"/>
</dbReference>
<keyword evidence="3 5" id="KW-0732">Signal</keyword>
<evidence type="ECO:0000256" key="5">
    <source>
        <dbReference type="SAM" id="SignalP"/>
    </source>
</evidence>
<accession>A0ABU2BA15</accession>
<dbReference type="Proteomes" id="UP001183619">
    <property type="component" value="Unassembled WGS sequence"/>
</dbReference>
<reference evidence="6 7" key="1">
    <citation type="submission" date="2023-07" db="EMBL/GenBank/DDBJ databases">
        <title>Sequencing the genomes of 1000 actinobacteria strains.</title>
        <authorList>
            <person name="Klenk H.-P."/>
        </authorList>
    </citation>
    <scope>NUCLEOTIDE SEQUENCE [LARGE SCALE GENOMIC DNA]</scope>
    <source>
        <strain evidence="6 7">DSM 44508</strain>
    </source>
</reference>
<evidence type="ECO:0000313" key="7">
    <source>
        <dbReference type="Proteomes" id="UP001183619"/>
    </source>
</evidence>
<dbReference type="RefSeq" id="WP_290259516.1">
    <property type="nucleotide sequence ID" value="NZ_BAAAJS010000068.1"/>
</dbReference>
<dbReference type="PANTHER" id="PTHR42953:SF3">
    <property type="entry name" value="HIGH-AFFINITY ZINC UPTAKE SYSTEM PROTEIN ZNUA"/>
    <property type="match status" value="1"/>
</dbReference>
<dbReference type="PRINTS" id="PR00691">
    <property type="entry name" value="ADHESINB"/>
</dbReference>
<sequence>MHKHQLTHAIVGLCAVSTLLVGCGGHAAADYTPSTSNNTIDVVATTPIIADLAQHVAGDRAHVTSLMPPGSDPHSFEPGLRSVRNIANADIVFTNGLLLEQQSLLKTAAESRLEHVPLIALAEESPRHGAQLIPLVENIALDTVWLGMRIGGTGEQLGAQRTSGVRVQLTHLDGPGAAAAYVTSTFGVPEVLFNTRDGINRDDSTTLPVDAHTHVSWAFSAPGVYELTFNATLDTPSGMKDVGTQKITIAVGVDPHSATALANPTVVDGGHIDITADLDQQKILIRGDAPTGTNTSYDYDPDSTVIFVPSTVLQQIPGDPTFRFLGNAGDETYLLPQAVLGKHVHGEVDPHLWHSVKNTIAMVRVIQDELTNIDQAGRTYYRDQADAYVDELSRLDTWMRERINTIPSSRRHLVTTHDGYAYLGKEYDINVAGFVTPNPAIEPSPRDVIALTRTLENLHVPAVFLEPKLAGRAGVLSETAARLAVDVCTIRSDTLDEHVTNYIDLMRTNTTELVRCLANDNDKKGK</sequence>
<dbReference type="Gene3D" id="3.40.50.1980">
    <property type="entry name" value="Nitrogenase molybdenum iron protein domain"/>
    <property type="match status" value="3"/>
</dbReference>
<evidence type="ECO:0000256" key="4">
    <source>
        <dbReference type="RuleBase" id="RU003512"/>
    </source>
</evidence>
<keyword evidence="2 4" id="KW-0813">Transport</keyword>
<comment type="caution">
    <text evidence="6">The sequence shown here is derived from an EMBL/GenBank/DDBJ whole genome shotgun (WGS) entry which is preliminary data.</text>
</comment>
<comment type="similarity">
    <text evidence="1 4">Belongs to the bacterial solute-binding protein 9 family.</text>
</comment>
<dbReference type="InterPro" id="IPR050492">
    <property type="entry name" value="Bact_metal-bind_prot9"/>
</dbReference>
<dbReference type="InterPro" id="IPR022434">
    <property type="entry name" value="ABC_LPXTG_lipo_actinobac"/>
</dbReference>
<protein>
    <submittedName>
        <fullName evidence="6">Anchored repeat ABC transporter substrate-binding protein</fullName>
    </submittedName>
</protein>
<evidence type="ECO:0000256" key="2">
    <source>
        <dbReference type="ARBA" id="ARBA00022448"/>
    </source>
</evidence>
<dbReference type="EMBL" id="JAVDYF010000001">
    <property type="protein sequence ID" value="MDR7355121.1"/>
    <property type="molecule type" value="Genomic_DNA"/>
</dbReference>
<organism evidence="6 7">
    <name type="scientific">Corynebacterium felinum</name>
    <dbReference type="NCBI Taxonomy" id="131318"/>
    <lineage>
        <taxon>Bacteria</taxon>
        <taxon>Bacillati</taxon>
        <taxon>Actinomycetota</taxon>
        <taxon>Actinomycetes</taxon>
        <taxon>Mycobacteriales</taxon>
        <taxon>Corynebacteriaceae</taxon>
        <taxon>Corynebacterium</taxon>
    </lineage>
</organism>
<feature type="chain" id="PRO_5046589380" evidence="5">
    <location>
        <begin position="29"/>
        <end position="526"/>
    </location>
</feature>
<proteinExistence type="inferred from homology"/>
<dbReference type="PRINTS" id="PR00690">
    <property type="entry name" value="ADHESNFAMILY"/>
</dbReference>
<dbReference type="InterPro" id="IPR006129">
    <property type="entry name" value="AdhesinB"/>
</dbReference>
<dbReference type="Pfam" id="PF01297">
    <property type="entry name" value="ZnuA"/>
    <property type="match status" value="2"/>
</dbReference>
<dbReference type="NCBIfam" id="TIGR03772">
    <property type="entry name" value="anch_rpt_subst"/>
    <property type="match status" value="1"/>
</dbReference>
<dbReference type="NCBIfam" id="NF038134">
    <property type="entry name" value="choice_anch_M"/>
    <property type="match status" value="1"/>
</dbReference>
<dbReference type="InterPro" id="IPR006127">
    <property type="entry name" value="ZnuA-like"/>
</dbReference>
<feature type="signal peptide" evidence="5">
    <location>
        <begin position="1"/>
        <end position="28"/>
    </location>
</feature>
<dbReference type="InterPro" id="IPR006128">
    <property type="entry name" value="Lipoprotein_PsaA-like"/>
</dbReference>
<dbReference type="PANTHER" id="PTHR42953">
    <property type="entry name" value="HIGH-AFFINITY ZINC UPTAKE SYSTEM PROTEIN ZNUA-RELATED"/>
    <property type="match status" value="1"/>
</dbReference>
<dbReference type="InterPro" id="IPR022435">
    <property type="entry name" value="Surface-anchored_actinobac"/>
</dbReference>
<keyword evidence="7" id="KW-1185">Reference proteome</keyword>
<evidence type="ECO:0000313" key="6">
    <source>
        <dbReference type="EMBL" id="MDR7355121.1"/>
    </source>
</evidence>
<dbReference type="NCBIfam" id="TIGR03769">
    <property type="entry name" value="P_ac_wall_RPT"/>
    <property type="match status" value="1"/>
</dbReference>
<gene>
    <name evidence="6" type="ORF">J2S37_001659</name>
</gene>
<dbReference type="SUPFAM" id="SSF53807">
    <property type="entry name" value="Helical backbone' metal receptor"/>
    <property type="match status" value="1"/>
</dbReference>
<evidence type="ECO:0000256" key="1">
    <source>
        <dbReference type="ARBA" id="ARBA00011028"/>
    </source>
</evidence>
<name>A0ABU2BA15_9CORY</name>
<evidence type="ECO:0000256" key="3">
    <source>
        <dbReference type="ARBA" id="ARBA00022729"/>
    </source>
</evidence>